<keyword evidence="6" id="KW-0175">Coiled coil</keyword>
<dbReference type="InterPro" id="IPR003594">
    <property type="entry name" value="HATPase_dom"/>
</dbReference>
<dbReference type="EMBL" id="JAGEVF010000002">
    <property type="protein sequence ID" value="MBO3115610.1"/>
    <property type="molecule type" value="Genomic_DNA"/>
</dbReference>
<evidence type="ECO:0000256" key="3">
    <source>
        <dbReference type="ARBA" id="ARBA00022679"/>
    </source>
</evidence>
<accession>A0ABS3SYN7</accession>
<dbReference type="SUPFAM" id="SSF55874">
    <property type="entry name" value="ATPase domain of HSP90 chaperone/DNA topoisomerase II/histidine kinase"/>
    <property type="match status" value="1"/>
</dbReference>
<dbReference type="Pfam" id="PF13424">
    <property type="entry name" value="TPR_12"/>
    <property type="match status" value="1"/>
</dbReference>
<name>A0ABS3SYN7_9FLAO</name>
<evidence type="ECO:0000256" key="7">
    <source>
        <dbReference type="SAM" id="Phobius"/>
    </source>
</evidence>
<dbReference type="RefSeq" id="WP_208152389.1">
    <property type="nucleotide sequence ID" value="NZ_JAGEVF010000002.1"/>
</dbReference>
<reference evidence="9 10" key="1">
    <citation type="submission" date="2021-03" db="EMBL/GenBank/DDBJ databases">
        <title>Winogradskyella sp. nov., isolated from costal sediment.</title>
        <authorList>
            <person name="Gao C."/>
        </authorList>
    </citation>
    <scope>NUCLEOTIDE SEQUENCE [LARGE SCALE GENOMIC DNA]</scope>
    <source>
        <strain evidence="9 10">DF17</strain>
    </source>
</reference>
<dbReference type="InterPro" id="IPR011990">
    <property type="entry name" value="TPR-like_helical_dom_sf"/>
</dbReference>
<proteinExistence type="predicted"/>
<feature type="coiled-coil region" evidence="6">
    <location>
        <begin position="390"/>
        <end position="417"/>
    </location>
</feature>
<dbReference type="PRINTS" id="PR00344">
    <property type="entry name" value="BCTRLSENSOR"/>
</dbReference>
<dbReference type="SMART" id="SM00387">
    <property type="entry name" value="HATPase_c"/>
    <property type="match status" value="1"/>
</dbReference>
<keyword evidence="7" id="KW-0812">Transmembrane</keyword>
<dbReference type="Gene3D" id="3.30.565.10">
    <property type="entry name" value="Histidine kinase-like ATPase, C-terminal domain"/>
    <property type="match status" value="1"/>
</dbReference>
<keyword evidence="4 9" id="KW-0418">Kinase</keyword>
<feature type="transmembrane region" description="Helical" evidence="7">
    <location>
        <begin position="419"/>
        <end position="439"/>
    </location>
</feature>
<evidence type="ECO:0000256" key="4">
    <source>
        <dbReference type="ARBA" id="ARBA00022777"/>
    </source>
</evidence>
<dbReference type="SUPFAM" id="SSF48452">
    <property type="entry name" value="TPR-like"/>
    <property type="match status" value="2"/>
</dbReference>
<keyword evidence="7" id="KW-1133">Transmembrane helix</keyword>
<dbReference type="Gene3D" id="1.25.40.10">
    <property type="entry name" value="Tetratricopeptide repeat domain"/>
    <property type="match status" value="2"/>
</dbReference>
<dbReference type="PANTHER" id="PTHR24421">
    <property type="entry name" value="NITRATE/NITRITE SENSOR PROTEIN NARX-RELATED"/>
    <property type="match status" value="1"/>
</dbReference>
<comment type="caution">
    <text evidence="9">The sequence shown here is derived from an EMBL/GenBank/DDBJ whole genome shotgun (WGS) entry which is preliminary data.</text>
</comment>
<dbReference type="Pfam" id="PF02518">
    <property type="entry name" value="HATPase_c"/>
    <property type="match status" value="1"/>
</dbReference>
<dbReference type="InterPro" id="IPR004358">
    <property type="entry name" value="Sig_transdc_His_kin-like_C"/>
</dbReference>
<dbReference type="PANTHER" id="PTHR24421:SF10">
    <property type="entry name" value="NITRATE_NITRITE SENSOR PROTEIN NARQ"/>
    <property type="match status" value="1"/>
</dbReference>
<evidence type="ECO:0000313" key="10">
    <source>
        <dbReference type="Proteomes" id="UP000676776"/>
    </source>
</evidence>
<sequence>MNLKFVLLILVYFGVSYPLTSQNKSNAVDSIETLIQLTDDVSKSIEERLNYGLRSIKYAKQIKNDSFELKAQSKLMNVYFDAEDFESYITTNHRIVDLSAKIKDSSRLGKAHFALGYAHQISQQVDSAYYNYSKAAQIFGALNNNEQLSYSLGNLSLIQNEGKDYFGAEENSVRALKAIEKSENTLDILDQKWILNTNLGNIAHALRNYDKAIEYHNKALIFAEEIGKSYDYKLYSLNNIAFAKRLQGNYEESKSIFANLIETKNLLKDNPSFYALVAENLAYSTYLTDNYNKNTINELFKMSYAICDSIEDDFTKTGTVISWAKFNKGIGEVERARTLAKEAYHLSKSSETNEILLESMLLLSELNDGSEGKAYLNEHIKLTDSLLQVERNVRNKFARIELETDRLEAENEQISRENLYLVILSVGLLLTAILIYVVISQRAKNRKLKLIQVQQKANEDIYNLMLQQQDKVEEARTVEKKRISEELHDGVLGRLFGTRLSLDSINFKDGKEAMLNRANYIGQLKSIEEDIRKISHELNTDFVSGTGFMDIVAELIENQTQAYRLKYDFNYTDDISWDLVSNKTKINLYRIIQESMQNIYKHANAKYIKISISLENNVICLDIIDDGKGFDTSKNRKGIGLKNMTSRVQDIGGKIEFKSQIGNGTTVNVKIPYIHQSA</sequence>
<evidence type="ECO:0000256" key="6">
    <source>
        <dbReference type="SAM" id="Coils"/>
    </source>
</evidence>
<evidence type="ECO:0000313" key="9">
    <source>
        <dbReference type="EMBL" id="MBO3115610.1"/>
    </source>
</evidence>
<evidence type="ECO:0000256" key="5">
    <source>
        <dbReference type="ARBA" id="ARBA00023012"/>
    </source>
</evidence>
<dbReference type="InterPro" id="IPR019734">
    <property type="entry name" value="TPR_rpt"/>
</dbReference>
<keyword evidence="7" id="KW-0472">Membrane</keyword>
<dbReference type="Proteomes" id="UP000676776">
    <property type="component" value="Unassembled WGS sequence"/>
</dbReference>
<evidence type="ECO:0000256" key="2">
    <source>
        <dbReference type="ARBA" id="ARBA00012438"/>
    </source>
</evidence>
<protein>
    <recommendedName>
        <fullName evidence="2">histidine kinase</fullName>
        <ecNumber evidence="2">2.7.13.3</ecNumber>
    </recommendedName>
</protein>
<dbReference type="InterPro" id="IPR005467">
    <property type="entry name" value="His_kinase_dom"/>
</dbReference>
<feature type="domain" description="Histidine kinase" evidence="8">
    <location>
        <begin position="588"/>
        <end position="675"/>
    </location>
</feature>
<keyword evidence="3" id="KW-0808">Transferase</keyword>
<dbReference type="GO" id="GO:0016301">
    <property type="term" value="F:kinase activity"/>
    <property type="evidence" value="ECO:0007669"/>
    <property type="project" value="UniProtKB-KW"/>
</dbReference>
<dbReference type="PROSITE" id="PS50109">
    <property type="entry name" value="HIS_KIN"/>
    <property type="match status" value="1"/>
</dbReference>
<dbReference type="InterPro" id="IPR036890">
    <property type="entry name" value="HATPase_C_sf"/>
</dbReference>
<keyword evidence="10" id="KW-1185">Reference proteome</keyword>
<dbReference type="InterPro" id="IPR050482">
    <property type="entry name" value="Sensor_HK_TwoCompSys"/>
</dbReference>
<dbReference type="EC" id="2.7.13.3" evidence="2"/>
<organism evidence="9 10">
    <name type="scientific">Winogradskyella pelagia</name>
    <dbReference type="NCBI Taxonomy" id="2819984"/>
    <lineage>
        <taxon>Bacteria</taxon>
        <taxon>Pseudomonadati</taxon>
        <taxon>Bacteroidota</taxon>
        <taxon>Flavobacteriia</taxon>
        <taxon>Flavobacteriales</taxon>
        <taxon>Flavobacteriaceae</taxon>
        <taxon>Winogradskyella</taxon>
    </lineage>
</organism>
<keyword evidence="5" id="KW-0902">Two-component regulatory system</keyword>
<evidence type="ECO:0000256" key="1">
    <source>
        <dbReference type="ARBA" id="ARBA00000085"/>
    </source>
</evidence>
<dbReference type="CDD" id="cd16917">
    <property type="entry name" value="HATPase_UhpB-NarQ-NarX-like"/>
    <property type="match status" value="1"/>
</dbReference>
<gene>
    <name evidence="9" type="ORF">J4050_02565</name>
</gene>
<comment type="catalytic activity">
    <reaction evidence="1">
        <text>ATP + protein L-histidine = ADP + protein N-phospho-L-histidine.</text>
        <dbReference type="EC" id="2.7.13.3"/>
    </reaction>
</comment>
<evidence type="ECO:0000259" key="8">
    <source>
        <dbReference type="PROSITE" id="PS50109"/>
    </source>
</evidence>
<dbReference type="SMART" id="SM00028">
    <property type="entry name" value="TPR"/>
    <property type="match status" value="3"/>
</dbReference>